<dbReference type="PANTHER" id="PTHR45672">
    <property type="entry name" value="PROTEIN DISULFIDE-ISOMERASE C17H9.14C-RELATED"/>
    <property type="match status" value="1"/>
</dbReference>
<dbReference type="GO" id="GO:0005783">
    <property type="term" value="C:endoplasmic reticulum"/>
    <property type="evidence" value="ECO:0007669"/>
    <property type="project" value="InterPro"/>
</dbReference>
<dbReference type="Proteomes" id="UP000095009">
    <property type="component" value="Unassembled WGS sequence"/>
</dbReference>
<keyword evidence="10" id="KW-1185">Reference proteome</keyword>
<dbReference type="Gene3D" id="1.20.1150.12">
    <property type="entry name" value="Endoplasmic reticulum resident protein 29, C-terminal domain"/>
    <property type="match status" value="1"/>
</dbReference>
<feature type="domain" description="Thioredoxin" evidence="8">
    <location>
        <begin position="9"/>
        <end position="138"/>
    </location>
</feature>
<evidence type="ECO:0000256" key="3">
    <source>
        <dbReference type="ARBA" id="ARBA00012723"/>
    </source>
</evidence>
<comment type="similarity">
    <text evidence="2">Belongs to the protein disulfide isomerase family.</text>
</comment>
<evidence type="ECO:0000256" key="5">
    <source>
        <dbReference type="ARBA" id="ARBA00023235"/>
    </source>
</evidence>
<evidence type="ECO:0000256" key="1">
    <source>
        <dbReference type="ARBA" id="ARBA00001182"/>
    </source>
</evidence>
<dbReference type="SUPFAM" id="SSF52833">
    <property type="entry name" value="Thioredoxin-like"/>
    <property type="match status" value="2"/>
</dbReference>
<dbReference type="InterPro" id="IPR011679">
    <property type="entry name" value="ERp29_C"/>
</dbReference>
<keyword evidence="7" id="KW-0732">Signal</keyword>
<dbReference type="Pfam" id="PF00085">
    <property type="entry name" value="Thioredoxin"/>
    <property type="match status" value="2"/>
</dbReference>
<evidence type="ECO:0000313" key="9">
    <source>
        <dbReference type="EMBL" id="ODQ68634.1"/>
    </source>
</evidence>
<accession>A0A1E3PTP3</accession>
<dbReference type="InterPro" id="IPR036356">
    <property type="entry name" value="ERp29_C_sf"/>
</dbReference>
<dbReference type="OrthoDB" id="10264505at2759"/>
<protein>
    <recommendedName>
        <fullName evidence="3">protein disulfide-isomerase</fullName>
        <ecNumber evidence="3">5.3.4.1</ecNumber>
    </recommendedName>
</protein>
<evidence type="ECO:0000259" key="8">
    <source>
        <dbReference type="PROSITE" id="PS51352"/>
    </source>
</evidence>
<name>A0A1E3PTP3_9ASCO</name>
<comment type="catalytic activity">
    <reaction evidence="1">
        <text>Catalyzes the rearrangement of -S-S- bonds in proteins.</text>
        <dbReference type="EC" id="5.3.4.1"/>
    </reaction>
</comment>
<dbReference type="STRING" id="857566.A0A1E3PTP3"/>
<dbReference type="AlphaFoldDB" id="A0A1E3PTP3"/>
<evidence type="ECO:0000256" key="2">
    <source>
        <dbReference type="ARBA" id="ARBA00006347"/>
    </source>
</evidence>
<keyword evidence="6" id="KW-0676">Redox-active center</keyword>
<dbReference type="Gene3D" id="3.40.30.10">
    <property type="entry name" value="Glutaredoxin"/>
    <property type="match status" value="2"/>
</dbReference>
<dbReference type="EC" id="5.3.4.1" evidence="3"/>
<dbReference type="Pfam" id="PF07749">
    <property type="entry name" value="ERp29"/>
    <property type="match status" value="1"/>
</dbReference>
<dbReference type="InterPro" id="IPR013766">
    <property type="entry name" value="Thioredoxin_domain"/>
</dbReference>
<dbReference type="EMBL" id="KV454406">
    <property type="protein sequence ID" value="ODQ68634.1"/>
    <property type="molecule type" value="Genomic_DNA"/>
</dbReference>
<dbReference type="PROSITE" id="PS00194">
    <property type="entry name" value="THIOREDOXIN_1"/>
    <property type="match status" value="2"/>
</dbReference>
<evidence type="ECO:0000313" key="10">
    <source>
        <dbReference type="Proteomes" id="UP000095009"/>
    </source>
</evidence>
<proteinExistence type="inferred from homology"/>
<gene>
    <name evidence="9" type="ORF">NADFUDRAFT_19354</name>
</gene>
<dbReference type="PROSITE" id="PS51352">
    <property type="entry name" value="THIOREDOXIN_2"/>
    <property type="match status" value="2"/>
</dbReference>
<keyword evidence="5" id="KW-0413">Isomerase</keyword>
<dbReference type="SUPFAM" id="SSF47933">
    <property type="entry name" value="ERP29 C domain-like"/>
    <property type="match status" value="1"/>
</dbReference>
<evidence type="ECO:0000256" key="4">
    <source>
        <dbReference type="ARBA" id="ARBA00023157"/>
    </source>
</evidence>
<dbReference type="InterPro" id="IPR017937">
    <property type="entry name" value="Thioredoxin_CS"/>
</dbReference>
<feature type="domain" description="Thioredoxin" evidence="8">
    <location>
        <begin position="139"/>
        <end position="262"/>
    </location>
</feature>
<organism evidence="9 10">
    <name type="scientific">Nadsonia fulvescens var. elongata DSM 6958</name>
    <dbReference type="NCBI Taxonomy" id="857566"/>
    <lineage>
        <taxon>Eukaryota</taxon>
        <taxon>Fungi</taxon>
        <taxon>Dikarya</taxon>
        <taxon>Ascomycota</taxon>
        <taxon>Saccharomycotina</taxon>
        <taxon>Dipodascomycetes</taxon>
        <taxon>Dipodascales</taxon>
        <taxon>Dipodascales incertae sedis</taxon>
        <taxon>Nadsonia</taxon>
    </lineage>
</organism>
<evidence type="ECO:0000256" key="6">
    <source>
        <dbReference type="ARBA" id="ARBA00023284"/>
    </source>
</evidence>
<keyword evidence="4" id="KW-1015">Disulfide bond</keyword>
<dbReference type="GO" id="GO:0003756">
    <property type="term" value="F:protein disulfide isomerase activity"/>
    <property type="evidence" value="ECO:0007669"/>
    <property type="project" value="UniProtKB-EC"/>
</dbReference>
<sequence length="385" mass="42956">MKLLISLVWLLVTPILTWGAVIKATDKTFDSLVNSGTPALVEFYASWCGHCKTLEPTYQDLGKLYVNSEETAAVARGAKLVNIIKIDGDIYRKISKRFAVRGYPTLLWFNGKSNDFEPYTGKGRELENFTSFIESKTGIKPLASALVSNVVTLESQADLDHLLASGKKAVFLAVTATWCGHCKNLLPLWEQLADIYSLDADKIAIARIDGPSNGDFTRTYGISQYPTILFYDLSISSDPKPLLWDADRHLETFIKFINGHVGTFRNTAGELNSEAGVLRTEEIESILTTIYNEALAQAPIERMSTLVDQLNQHIVTPDQARYYIHVANSIIKKGPMYVSKEATRLQNLLSKSKIQAQKRDELTQKLNVLNHYLGSAQTLPVHDEL</sequence>
<evidence type="ECO:0000256" key="7">
    <source>
        <dbReference type="SAM" id="SignalP"/>
    </source>
</evidence>
<dbReference type="PRINTS" id="PR00421">
    <property type="entry name" value="THIOREDOXIN"/>
</dbReference>
<feature type="chain" id="PRO_5009133962" description="protein disulfide-isomerase" evidence="7">
    <location>
        <begin position="20"/>
        <end position="385"/>
    </location>
</feature>
<feature type="signal peptide" evidence="7">
    <location>
        <begin position="1"/>
        <end position="19"/>
    </location>
</feature>
<reference evidence="9 10" key="1">
    <citation type="journal article" date="2016" name="Proc. Natl. Acad. Sci. U.S.A.">
        <title>Comparative genomics of biotechnologically important yeasts.</title>
        <authorList>
            <person name="Riley R."/>
            <person name="Haridas S."/>
            <person name="Wolfe K.H."/>
            <person name="Lopes M.R."/>
            <person name="Hittinger C.T."/>
            <person name="Goeker M."/>
            <person name="Salamov A.A."/>
            <person name="Wisecaver J.H."/>
            <person name="Long T.M."/>
            <person name="Calvey C.H."/>
            <person name="Aerts A.L."/>
            <person name="Barry K.W."/>
            <person name="Choi C."/>
            <person name="Clum A."/>
            <person name="Coughlan A.Y."/>
            <person name="Deshpande S."/>
            <person name="Douglass A.P."/>
            <person name="Hanson S.J."/>
            <person name="Klenk H.-P."/>
            <person name="LaButti K.M."/>
            <person name="Lapidus A."/>
            <person name="Lindquist E.A."/>
            <person name="Lipzen A.M."/>
            <person name="Meier-Kolthoff J.P."/>
            <person name="Ohm R.A."/>
            <person name="Otillar R.P."/>
            <person name="Pangilinan J.L."/>
            <person name="Peng Y."/>
            <person name="Rokas A."/>
            <person name="Rosa C.A."/>
            <person name="Scheuner C."/>
            <person name="Sibirny A.A."/>
            <person name="Slot J.C."/>
            <person name="Stielow J.B."/>
            <person name="Sun H."/>
            <person name="Kurtzman C.P."/>
            <person name="Blackwell M."/>
            <person name="Grigoriev I.V."/>
            <person name="Jeffries T.W."/>
        </authorList>
    </citation>
    <scope>NUCLEOTIDE SEQUENCE [LARGE SCALE GENOMIC DNA]</scope>
    <source>
        <strain evidence="9 10">DSM 6958</strain>
    </source>
</reference>
<dbReference type="InterPro" id="IPR036249">
    <property type="entry name" value="Thioredoxin-like_sf"/>
</dbReference>
<dbReference type="GO" id="GO:0006457">
    <property type="term" value="P:protein folding"/>
    <property type="evidence" value="ECO:0007669"/>
    <property type="project" value="TreeGrafter"/>
</dbReference>
<dbReference type="InterPro" id="IPR051063">
    <property type="entry name" value="PDI"/>
</dbReference>